<evidence type="ECO:0000313" key="4">
    <source>
        <dbReference type="Proteomes" id="UP000566711"/>
    </source>
</evidence>
<dbReference type="CDD" id="cd00570">
    <property type="entry name" value="GST_N_family"/>
    <property type="match status" value="1"/>
</dbReference>
<dbReference type="InterPro" id="IPR004045">
    <property type="entry name" value="Glutathione_S-Trfase_N"/>
</dbReference>
<protein>
    <submittedName>
        <fullName evidence="3">Glutathione S-transferase family protein</fullName>
    </submittedName>
</protein>
<comment type="caution">
    <text evidence="3">The sequence shown here is derived from an EMBL/GenBank/DDBJ whole genome shotgun (WGS) entry which is preliminary data.</text>
</comment>
<dbReference type="Gene3D" id="1.20.1050.10">
    <property type="match status" value="1"/>
</dbReference>
<dbReference type="RefSeq" id="WP_182220256.1">
    <property type="nucleotide sequence ID" value="NZ_JACEZS010000025.1"/>
</dbReference>
<organism evidence="3 4">
    <name type="scientific">Rugamonas fusca</name>
    <dbReference type="NCBI Taxonomy" id="2758568"/>
    <lineage>
        <taxon>Bacteria</taxon>
        <taxon>Pseudomonadati</taxon>
        <taxon>Pseudomonadota</taxon>
        <taxon>Betaproteobacteria</taxon>
        <taxon>Burkholderiales</taxon>
        <taxon>Oxalobacteraceae</taxon>
        <taxon>Telluria group</taxon>
        <taxon>Rugamonas</taxon>
    </lineage>
</organism>
<evidence type="ECO:0000313" key="3">
    <source>
        <dbReference type="EMBL" id="MBA5608074.1"/>
    </source>
</evidence>
<dbReference type="InterPro" id="IPR036249">
    <property type="entry name" value="Thioredoxin-like_sf"/>
</dbReference>
<dbReference type="Gene3D" id="3.40.30.10">
    <property type="entry name" value="Glutaredoxin"/>
    <property type="match status" value="1"/>
</dbReference>
<dbReference type="SFLD" id="SFLDS00019">
    <property type="entry name" value="Glutathione_Transferase_(cytos"/>
    <property type="match status" value="1"/>
</dbReference>
<dbReference type="PROSITE" id="PS50404">
    <property type="entry name" value="GST_NTER"/>
    <property type="match status" value="1"/>
</dbReference>
<dbReference type="Pfam" id="PF00043">
    <property type="entry name" value="GST_C"/>
    <property type="match status" value="1"/>
</dbReference>
<gene>
    <name evidence="3" type="ORF">H3H36_22250</name>
</gene>
<feature type="domain" description="GST C-terminal" evidence="2">
    <location>
        <begin position="89"/>
        <end position="211"/>
    </location>
</feature>
<dbReference type="PANTHER" id="PTHR44051">
    <property type="entry name" value="GLUTATHIONE S-TRANSFERASE-RELATED"/>
    <property type="match status" value="1"/>
</dbReference>
<sequence>MSLTLYYHPLASYCHKVLIALYENGTPFEKRLIDLGKEDDRAALAAVWPPVRFPVLRDHARGRDVPESTIIIEYLDHHYRGHRPLIPADWNDALDVRLWERFFDGYVQDPMQRIVADRLYNTKADMASQRAMLTTAYGMLEQQLGERNWVAGSGFSMADCAAAPALFYASTLVPIPAGHHHLHAYFTRLMDRPSARRVLEEAKPYFQFYPFEEAIPQRFR</sequence>
<dbReference type="PROSITE" id="PS50405">
    <property type="entry name" value="GST_CTER"/>
    <property type="match status" value="1"/>
</dbReference>
<proteinExistence type="predicted"/>
<keyword evidence="4" id="KW-1185">Reference proteome</keyword>
<accession>A0A7W2I8Z8</accession>
<dbReference type="SUPFAM" id="SSF52833">
    <property type="entry name" value="Thioredoxin-like"/>
    <property type="match status" value="1"/>
</dbReference>
<dbReference type="InterPro" id="IPR010987">
    <property type="entry name" value="Glutathione-S-Trfase_C-like"/>
</dbReference>
<dbReference type="PANTHER" id="PTHR44051:SF8">
    <property type="entry name" value="GLUTATHIONE S-TRANSFERASE GSTA"/>
    <property type="match status" value="1"/>
</dbReference>
<dbReference type="SFLD" id="SFLDG00358">
    <property type="entry name" value="Main_(cytGST)"/>
    <property type="match status" value="1"/>
</dbReference>
<dbReference type="InterPro" id="IPR036282">
    <property type="entry name" value="Glutathione-S-Trfase_C_sf"/>
</dbReference>
<dbReference type="EMBL" id="JACEZS010000025">
    <property type="protein sequence ID" value="MBA5608074.1"/>
    <property type="molecule type" value="Genomic_DNA"/>
</dbReference>
<dbReference type="Proteomes" id="UP000566711">
    <property type="component" value="Unassembled WGS sequence"/>
</dbReference>
<reference evidence="3 4" key="1">
    <citation type="submission" date="2020-07" db="EMBL/GenBank/DDBJ databases">
        <title>Novel species isolated from subtropical streams in China.</title>
        <authorList>
            <person name="Lu H."/>
        </authorList>
    </citation>
    <scope>NUCLEOTIDE SEQUENCE [LARGE SCALE GENOMIC DNA]</scope>
    <source>
        <strain evidence="3 4">FT3S</strain>
    </source>
</reference>
<dbReference type="SUPFAM" id="SSF47616">
    <property type="entry name" value="GST C-terminal domain-like"/>
    <property type="match status" value="1"/>
</dbReference>
<keyword evidence="3" id="KW-0808">Transferase</keyword>
<dbReference type="CDD" id="cd00299">
    <property type="entry name" value="GST_C_family"/>
    <property type="match status" value="1"/>
</dbReference>
<evidence type="ECO:0000259" key="1">
    <source>
        <dbReference type="PROSITE" id="PS50404"/>
    </source>
</evidence>
<dbReference type="InterPro" id="IPR004046">
    <property type="entry name" value="GST_C"/>
</dbReference>
<evidence type="ECO:0000259" key="2">
    <source>
        <dbReference type="PROSITE" id="PS50405"/>
    </source>
</evidence>
<feature type="domain" description="GST N-terminal" evidence="1">
    <location>
        <begin position="1"/>
        <end position="83"/>
    </location>
</feature>
<dbReference type="InterPro" id="IPR040079">
    <property type="entry name" value="Glutathione_S-Trfase"/>
</dbReference>
<dbReference type="AlphaFoldDB" id="A0A7W2I8Z8"/>
<name>A0A7W2I8Z8_9BURK</name>
<dbReference type="Pfam" id="PF13417">
    <property type="entry name" value="GST_N_3"/>
    <property type="match status" value="1"/>
</dbReference>
<dbReference type="GO" id="GO:0016740">
    <property type="term" value="F:transferase activity"/>
    <property type="evidence" value="ECO:0007669"/>
    <property type="project" value="UniProtKB-KW"/>
</dbReference>